<dbReference type="EMBL" id="CADIKM010000006">
    <property type="protein sequence ID" value="CAB3784441.1"/>
    <property type="molecule type" value="Genomic_DNA"/>
</dbReference>
<reference evidence="1 2" key="1">
    <citation type="submission" date="2020-04" db="EMBL/GenBank/DDBJ databases">
        <authorList>
            <person name="De Canck E."/>
        </authorList>
    </citation>
    <scope>NUCLEOTIDE SEQUENCE [LARGE SCALE GENOMIC DNA]</scope>
    <source>
        <strain evidence="1 2">LMG 28138</strain>
    </source>
</reference>
<protein>
    <submittedName>
        <fullName evidence="1">Uncharacterized protein</fullName>
    </submittedName>
</protein>
<keyword evidence="2" id="KW-1185">Reference proteome</keyword>
<accession>A0A6S7B1Y2</accession>
<dbReference type="AlphaFoldDB" id="A0A6S7B1Y2"/>
<name>A0A6S7B1Y2_9BURK</name>
<organism evidence="1 2">
    <name type="scientific">Pararobbsia alpina</name>
    <dbReference type="NCBI Taxonomy" id="621374"/>
    <lineage>
        <taxon>Bacteria</taxon>
        <taxon>Pseudomonadati</taxon>
        <taxon>Pseudomonadota</taxon>
        <taxon>Betaproteobacteria</taxon>
        <taxon>Burkholderiales</taxon>
        <taxon>Burkholderiaceae</taxon>
        <taxon>Pararobbsia</taxon>
    </lineage>
</organism>
<proteinExistence type="predicted"/>
<dbReference type="RefSeq" id="WP_175104416.1">
    <property type="nucleotide sequence ID" value="NZ_CADIKM010000006.1"/>
</dbReference>
<sequence length="53" mass="5818">MTTPKDEWPEDADYALGHLAGLAFGNAPADEIGHCVQLIRDQLEKNVGQKEQP</sequence>
<evidence type="ECO:0000313" key="2">
    <source>
        <dbReference type="Proteomes" id="UP000494115"/>
    </source>
</evidence>
<dbReference type="Proteomes" id="UP000494115">
    <property type="component" value="Unassembled WGS sequence"/>
</dbReference>
<evidence type="ECO:0000313" key="1">
    <source>
        <dbReference type="EMBL" id="CAB3784441.1"/>
    </source>
</evidence>
<gene>
    <name evidence="1" type="ORF">LMG28138_01810</name>
</gene>